<dbReference type="Gene3D" id="1.20.1740.10">
    <property type="entry name" value="Amino acid/polyamine transporter I"/>
    <property type="match status" value="1"/>
</dbReference>
<organism evidence="7 8">
    <name type="scientific">Bonamia ostreae</name>
    <dbReference type="NCBI Taxonomy" id="126728"/>
    <lineage>
        <taxon>Eukaryota</taxon>
        <taxon>Sar</taxon>
        <taxon>Rhizaria</taxon>
        <taxon>Endomyxa</taxon>
        <taxon>Ascetosporea</taxon>
        <taxon>Haplosporida</taxon>
        <taxon>Bonamia</taxon>
    </lineage>
</organism>
<proteinExistence type="predicted"/>
<evidence type="ECO:0000313" key="8">
    <source>
        <dbReference type="Proteomes" id="UP001439008"/>
    </source>
</evidence>
<gene>
    <name evidence="7" type="ORF">MHBO_003714</name>
</gene>
<evidence type="ECO:0000256" key="2">
    <source>
        <dbReference type="ARBA" id="ARBA00022692"/>
    </source>
</evidence>
<dbReference type="Proteomes" id="UP001439008">
    <property type="component" value="Unassembled WGS sequence"/>
</dbReference>
<feature type="transmembrane region" description="Helical" evidence="5">
    <location>
        <begin position="114"/>
        <end position="139"/>
    </location>
</feature>
<dbReference type="EMBL" id="JBDODL010002380">
    <property type="protein sequence ID" value="MES1922202.1"/>
    <property type="molecule type" value="Genomic_DNA"/>
</dbReference>
<feature type="transmembrane region" description="Helical" evidence="5">
    <location>
        <begin position="160"/>
        <end position="187"/>
    </location>
</feature>
<feature type="non-terminal residue" evidence="7">
    <location>
        <position position="188"/>
    </location>
</feature>
<comment type="subcellular location">
    <subcellularLocation>
        <location evidence="1">Membrane</location>
        <topology evidence="1">Multi-pass membrane protein</topology>
    </subcellularLocation>
</comment>
<keyword evidence="2 5" id="KW-0812">Transmembrane</keyword>
<keyword evidence="4 5" id="KW-0472">Membrane</keyword>
<name>A0ABV2ARA0_9EUKA</name>
<keyword evidence="8" id="KW-1185">Reference proteome</keyword>
<comment type="caution">
    <text evidence="7">The sequence shown here is derived from an EMBL/GenBank/DDBJ whole genome shotgun (WGS) entry which is preliminary data.</text>
</comment>
<accession>A0ABV2ARA0</accession>
<feature type="transmembrane region" description="Helical" evidence="5">
    <location>
        <begin position="34"/>
        <end position="58"/>
    </location>
</feature>
<evidence type="ECO:0000313" key="7">
    <source>
        <dbReference type="EMBL" id="MES1922202.1"/>
    </source>
</evidence>
<evidence type="ECO:0000256" key="5">
    <source>
        <dbReference type="SAM" id="Phobius"/>
    </source>
</evidence>
<sequence length="188" mass="20834">MASVVTFGVIAVFVTVAGIRTPNYPSNFRPLSGIGFLQAFGALLFSFVCTDSIFPIYCDLKDPTPARWDKVVHITLFSLGVLYAVFSIICYFLVPYLDDYVLNSISIIDLPEINIAKLLLVITLLLTHLSNVHVSRAYVYAIIEKAIVPISKISKTKFRILHVAVTTITIIVTVILGIILNDLLFIIN</sequence>
<evidence type="ECO:0000256" key="4">
    <source>
        <dbReference type="ARBA" id="ARBA00023136"/>
    </source>
</evidence>
<feature type="transmembrane region" description="Helical" evidence="5">
    <location>
        <begin position="70"/>
        <end position="94"/>
    </location>
</feature>
<evidence type="ECO:0000256" key="1">
    <source>
        <dbReference type="ARBA" id="ARBA00004141"/>
    </source>
</evidence>
<dbReference type="PANTHER" id="PTHR22950">
    <property type="entry name" value="AMINO ACID TRANSPORTER"/>
    <property type="match status" value="1"/>
</dbReference>
<dbReference type="Pfam" id="PF01490">
    <property type="entry name" value="Aa_trans"/>
    <property type="match status" value="1"/>
</dbReference>
<evidence type="ECO:0000259" key="6">
    <source>
        <dbReference type="Pfam" id="PF01490"/>
    </source>
</evidence>
<protein>
    <recommendedName>
        <fullName evidence="6">Amino acid transporter transmembrane domain-containing protein</fullName>
    </recommendedName>
</protein>
<reference evidence="7 8" key="1">
    <citation type="journal article" date="2024" name="BMC Biol.">
        <title>Comparative genomics of Ascetosporea gives new insight into the evolutionary basis for animal parasitism in Rhizaria.</title>
        <authorList>
            <person name="Hiltunen Thoren M."/>
            <person name="Onut-Brannstrom I."/>
            <person name="Alfjorden A."/>
            <person name="Peckova H."/>
            <person name="Swords F."/>
            <person name="Hooper C."/>
            <person name="Holzer A.S."/>
            <person name="Bass D."/>
            <person name="Burki F."/>
        </authorList>
    </citation>
    <scope>NUCLEOTIDE SEQUENCE [LARGE SCALE GENOMIC DNA]</scope>
    <source>
        <strain evidence="7">20-A016</strain>
    </source>
</reference>
<keyword evidence="3 5" id="KW-1133">Transmembrane helix</keyword>
<feature type="domain" description="Amino acid transporter transmembrane" evidence="6">
    <location>
        <begin position="10"/>
        <end position="184"/>
    </location>
</feature>
<evidence type="ECO:0000256" key="3">
    <source>
        <dbReference type="ARBA" id="ARBA00022989"/>
    </source>
</evidence>
<dbReference type="InterPro" id="IPR013057">
    <property type="entry name" value="AA_transpt_TM"/>
</dbReference>